<dbReference type="GO" id="GO:0000976">
    <property type="term" value="F:transcription cis-regulatory region binding"/>
    <property type="evidence" value="ECO:0007669"/>
    <property type="project" value="TreeGrafter"/>
</dbReference>
<accession>A0A6L7IXP4</accession>
<gene>
    <name evidence="6" type="ORF">GS424_013735</name>
</gene>
<dbReference type="SUPFAM" id="SSF52172">
    <property type="entry name" value="CheY-like"/>
    <property type="match status" value="1"/>
</dbReference>
<dbReference type="Pfam" id="PF00486">
    <property type="entry name" value="Trans_reg_C"/>
    <property type="match status" value="1"/>
</dbReference>
<dbReference type="GO" id="GO:0032993">
    <property type="term" value="C:protein-DNA complex"/>
    <property type="evidence" value="ECO:0007669"/>
    <property type="project" value="TreeGrafter"/>
</dbReference>
<keyword evidence="4" id="KW-0238">DNA-binding</keyword>
<dbReference type="Gene3D" id="1.10.10.10">
    <property type="entry name" value="Winged helix-like DNA-binding domain superfamily/Winged helix DNA-binding domain"/>
    <property type="match status" value="1"/>
</dbReference>
<evidence type="ECO:0000256" key="3">
    <source>
        <dbReference type="ARBA" id="ARBA00023015"/>
    </source>
</evidence>
<dbReference type="GO" id="GO:0005829">
    <property type="term" value="C:cytosol"/>
    <property type="evidence" value="ECO:0007669"/>
    <property type="project" value="TreeGrafter"/>
</dbReference>
<protein>
    <submittedName>
        <fullName evidence="6">Response regulator transcription factor</fullName>
    </submittedName>
</protein>
<evidence type="ECO:0000256" key="1">
    <source>
        <dbReference type="ARBA" id="ARBA00022553"/>
    </source>
</evidence>
<dbReference type="GO" id="GO:0006355">
    <property type="term" value="P:regulation of DNA-templated transcription"/>
    <property type="evidence" value="ECO:0007669"/>
    <property type="project" value="InterPro"/>
</dbReference>
<dbReference type="GO" id="GO:0000156">
    <property type="term" value="F:phosphorelay response regulator activity"/>
    <property type="evidence" value="ECO:0007669"/>
    <property type="project" value="TreeGrafter"/>
</dbReference>
<organism evidence="6 7">
    <name type="scientific">Eggerthella guodeyinii</name>
    <dbReference type="NCBI Taxonomy" id="2690837"/>
    <lineage>
        <taxon>Bacteria</taxon>
        <taxon>Bacillati</taxon>
        <taxon>Actinomycetota</taxon>
        <taxon>Coriobacteriia</taxon>
        <taxon>Eggerthellales</taxon>
        <taxon>Eggerthellaceae</taxon>
        <taxon>Eggerthella</taxon>
    </lineage>
</organism>
<reference evidence="6 7" key="1">
    <citation type="submission" date="2020-10" db="EMBL/GenBank/DDBJ databases">
        <title>Eggerthella sp. nov., isolated from human feces.</title>
        <authorList>
            <person name="Yajun G."/>
        </authorList>
    </citation>
    <scope>NUCLEOTIDE SEQUENCE [LARGE SCALE GENOMIC DNA]</scope>
    <source>
        <strain evidence="6 7">HF-1101</strain>
    </source>
</reference>
<dbReference type="InterPro" id="IPR001789">
    <property type="entry name" value="Sig_transdc_resp-reg_receiver"/>
</dbReference>
<dbReference type="Gene3D" id="6.10.250.690">
    <property type="match status" value="1"/>
</dbReference>
<dbReference type="PANTHER" id="PTHR48111:SF1">
    <property type="entry name" value="TWO-COMPONENT RESPONSE REGULATOR ORR33"/>
    <property type="match status" value="1"/>
</dbReference>
<evidence type="ECO:0000313" key="7">
    <source>
        <dbReference type="Proteomes" id="UP000478463"/>
    </source>
</evidence>
<dbReference type="SMART" id="SM00862">
    <property type="entry name" value="Trans_reg_C"/>
    <property type="match status" value="1"/>
</dbReference>
<dbReference type="PROSITE" id="PS51755">
    <property type="entry name" value="OMPR_PHOB"/>
    <property type="match status" value="1"/>
</dbReference>
<name>A0A6L7IXP4_9ACTN</name>
<dbReference type="FunFam" id="3.40.50.2300:FF:000001">
    <property type="entry name" value="DNA-binding response regulator PhoB"/>
    <property type="match status" value="1"/>
</dbReference>
<keyword evidence="2" id="KW-0902">Two-component regulatory system</keyword>
<keyword evidence="3" id="KW-0805">Transcription regulation</keyword>
<dbReference type="PANTHER" id="PTHR48111">
    <property type="entry name" value="REGULATOR OF RPOS"/>
    <property type="match status" value="1"/>
</dbReference>
<evidence type="ECO:0000256" key="5">
    <source>
        <dbReference type="ARBA" id="ARBA00023163"/>
    </source>
</evidence>
<dbReference type="EMBL" id="CP063310">
    <property type="protein sequence ID" value="QOS67566.1"/>
    <property type="molecule type" value="Genomic_DNA"/>
</dbReference>
<keyword evidence="1" id="KW-0597">Phosphoprotein</keyword>
<dbReference type="InterPro" id="IPR036388">
    <property type="entry name" value="WH-like_DNA-bd_sf"/>
</dbReference>
<dbReference type="KEGG" id="egd:GS424_013735"/>
<dbReference type="Pfam" id="PF00072">
    <property type="entry name" value="Response_reg"/>
    <property type="match status" value="1"/>
</dbReference>
<proteinExistence type="predicted"/>
<dbReference type="Proteomes" id="UP000478463">
    <property type="component" value="Chromosome"/>
</dbReference>
<dbReference type="SMART" id="SM00448">
    <property type="entry name" value="REC"/>
    <property type="match status" value="1"/>
</dbReference>
<sequence>MKVMLIDDEESMQTLVERVLVREGYEFCVASDGEEGLAMLERERPDLIILDIMMPRMNGFHVCRELRARGIIEPVVFLSARSDIVDKSEGFEAGGNDYLVKPFDPQELTLRVKAHLRQFAAVSDRNRTSIVAGPIEMDVKRHHAVVYGVPIDLTAKEFQILYLMASYPGEVFTREQLVAEAWGREFVGETSSIAVFIRKIREKIERDPSNPDFVITVRNVGYKVEIPG</sequence>
<evidence type="ECO:0000313" key="6">
    <source>
        <dbReference type="EMBL" id="QOS67566.1"/>
    </source>
</evidence>
<dbReference type="CDD" id="cd17574">
    <property type="entry name" value="REC_OmpR"/>
    <property type="match status" value="1"/>
</dbReference>
<keyword evidence="5" id="KW-0804">Transcription</keyword>
<dbReference type="InterPro" id="IPR039420">
    <property type="entry name" value="WalR-like"/>
</dbReference>
<dbReference type="Gene3D" id="3.40.50.2300">
    <property type="match status" value="1"/>
</dbReference>
<dbReference type="PROSITE" id="PS50110">
    <property type="entry name" value="RESPONSE_REGULATORY"/>
    <property type="match status" value="1"/>
</dbReference>
<evidence type="ECO:0000256" key="2">
    <source>
        <dbReference type="ARBA" id="ARBA00023012"/>
    </source>
</evidence>
<dbReference type="CDD" id="cd00383">
    <property type="entry name" value="trans_reg_C"/>
    <property type="match status" value="1"/>
</dbReference>
<dbReference type="InterPro" id="IPR011006">
    <property type="entry name" value="CheY-like_superfamily"/>
</dbReference>
<evidence type="ECO:0000256" key="4">
    <source>
        <dbReference type="ARBA" id="ARBA00023125"/>
    </source>
</evidence>
<dbReference type="AlphaFoldDB" id="A0A6L7IXP4"/>
<dbReference type="InterPro" id="IPR001867">
    <property type="entry name" value="OmpR/PhoB-type_DNA-bd"/>
</dbReference>